<sequence>MVVFMKSKKCILIDNETTTLVDLPSGKISVREKRMPIQPQRSVSCLLYSMRRIAFFNDPDVRHSNLYKAFRRIKLELKNFRGDYDSLYRTLKELCGQLNINCNQVITHAKSYSEFEKERIQIQCSLLYEALIKQRFYPLFHLHDSGWHPDKGFIGLKESLATHGAHVFIGKFGAWCHRGEDKLVRFSSEDTTEREAYAFKKDSYAGDSTTWTHAVIVDMVKIINDREMVFFRDPYDYSGPDAKEKVYVLSYEMFIQRLTNQQSHRYARKQCEYETNFGIVSSDPDSLLKI</sequence>
<gene>
    <name evidence="1" type="ORF">NCTC11532_02813</name>
</gene>
<dbReference type="Proteomes" id="UP000255297">
    <property type="component" value="Unassembled WGS sequence"/>
</dbReference>
<proteinExistence type="predicted"/>
<protein>
    <submittedName>
        <fullName evidence="1">Uncharacterized protein</fullName>
    </submittedName>
</protein>
<evidence type="ECO:0000313" key="2">
    <source>
        <dbReference type="Proteomes" id="UP000255297"/>
    </source>
</evidence>
<organism evidence="1 2">
    <name type="scientific">Legionella wadsworthii</name>
    <dbReference type="NCBI Taxonomy" id="28088"/>
    <lineage>
        <taxon>Bacteria</taxon>
        <taxon>Pseudomonadati</taxon>
        <taxon>Pseudomonadota</taxon>
        <taxon>Gammaproteobacteria</taxon>
        <taxon>Legionellales</taxon>
        <taxon>Legionellaceae</taxon>
        <taxon>Legionella</taxon>
    </lineage>
</organism>
<reference evidence="1 2" key="1">
    <citation type="submission" date="2018-06" db="EMBL/GenBank/DDBJ databases">
        <authorList>
            <consortium name="Pathogen Informatics"/>
            <person name="Doyle S."/>
        </authorList>
    </citation>
    <scope>NUCLEOTIDE SEQUENCE [LARGE SCALE GENOMIC DNA]</scope>
    <source>
        <strain evidence="1 2">NCTC11532</strain>
    </source>
</reference>
<keyword evidence="2" id="KW-1185">Reference proteome</keyword>
<evidence type="ECO:0000313" key="1">
    <source>
        <dbReference type="EMBL" id="STY31260.1"/>
    </source>
</evidence>
<accession>A0A378LUZ6</accession>
<name>A0A378LUZ6_9GAMM</name>
<dbReference type="EMBL" id="UGPB01000001">
    <property type="protein sequence ID" value="STY31260.1"/>
    <property type="molecule type" value="Genomic_DNA"/>
</dbReference>
<dbReference type="AlphaFoldDB" id="A0A378LUZ6"/>